<evidence type="ECO:0000256" key="20">
    <source>
        <dbReference type="ARBA" id="ARBA00051612"/>
    </source>
</evidence>
<comment type="catalytic activity">
    <reaction evidence="15">
        <text>2 nitrate(out) + H(+)(out) = 2 nitrate(in) + H(+)(in)</text>
        <dbReference type="Rhea" id="RHEA:71539"/>
        <dbReference type="ChEBI" id="CHEBI:15378"/>
        <dbReference type="ChEBI" id="CHEBI:17632"/>
    </reaction>
    <physiologicalReaction direction="left-to-right" evidence="15">
        <dbReference type="Rhea" id="RHEA:71540"/>
    </physiologicalReaction>
</comment>
<proteinExistence type="predicted"/>
<dbReference type="InterPro" id="IPR020846">
    <property type="entry name" value="MFS_dom"/>
</dbReference>
<evidence type="ECO:0000256" key="2">
    <source>
        <dbReference type="ARBA" id="ARBA00004554"/>
    </source>
</evidence>
<evidence type="ECO:0000256" key="14">
    <source>
        <dbReference type="ARBA" id="ARBA00023329"/>
    </source>
</evidence>
<feature type="transmembrane region" description="Helical" evidence="26">
    <location>
        <begin position="501"/>
        <end position="520"/>
    </location>
</feature>
<comment type="subcellular location">
    <subcellularLocation>
        <location evidence="2">Basolateral cell membrane</location>
        <topology evidence="2">Multi-pass membrane protein</topology>
    </subcellularLocation>
    <subcellularLocation>
        <location evidence="3">Cytoplasmic vesicle</location>
        <location evidence="3">Secretory vesicle membrane</location>
        <topology evidence="3">Multi-pass membrane protein</topology>
    </subcellularLocation>
    <subcellularLocation>
        <location evidence="1">Cytoplasmic vesicle</location>
        <location evidence="1">Secretory vesicle</location>
        <location evidence="1">Synaptic vesicle membrane</location>
    </subcellularLocation>
    <subcellularLocation>
        <location evidence="4">Lysosome membrane</location>
    </subcellularLocation>
</comment>
<evidence type="ECO:0000256" key="19">
    <source>
        <dbReference type="ARBA" id="ARBA00051447"/>
    </source>
</evidence>
<protein>
    <recommendedName>
        <fullName evidence="22">Sialin</fullName>
    </recommendedName>
    <alternativeName>
        <fullName evidence="25">H(+)/nitrate cotransporter</fullName>
    </alternativeName>
    <alternativeName>
        <fullName evidence="23">H(+)/sialic acid cotransporter</fullName>
    </alternativeName>
    <alternativeName>
        <fullName evidence="24">Vesicular excitatory amino acid transporter</fullName>
    </alternativeName>
</protein>
<organism evidence="28 29">
    <name type="scientific">Acanthosepion pharaonis</name>
    <name type="common">Pharaoh cuttlefish</name>
    <name type="synonym">Sepia pharaonis</name>
    <dbReference type="NCBI Taxonomy" id="158019"/>
    <lineage>
        <taxon>Eukaryota</taxon>
        <taxon>Metazoa</taxon>
        <taxon>Spiralia</taxon>
        <taxon>Lophotrochozoa</taxon>
        <taxon>Mollusca</taxon>
        <taxon>Cephalopoda</taxon>
        <taxon>Coleoidea</taxon>
        <taxon>Decapodiformes</taxon>
        <taxon>Sepiida</taxon>
        <taxon>Sepiina</taxon>
        <taxon>Sepiidae</taxon>
        <taxon>Acanthosepion</taxon>
    </lineage>
</organism>
<feature type="transmembrane region" description="Helical" evidence="26">
    <location>
        <begin position="980"/>
        <end position="1000"/>
    </location>
</feature>
<evidence type="ECO:0000313" key="28">
    <source>
        <dbReference type="EMBL" id="CAE1309030.1"/>
    </source>
</evidence>
<comment type="catalytic activity">
    <reaction evidence="18">
        <text>N-acetyl-L-aspartyl-L-glutamate(out) = N-acetyl-L-aspartyl-L-glutamate(in)</text>
        <dbReference type="Rhea" id="RHEA:72599"/>
        <dbReference type="ChEBI" id="CHEBI:76931"/>
    </reaction>
    <physiologicalReaction direction="left-to-right" evidence="18">
        <dbReference type="Rhea" id="RHEA:72600"/>
    </physiologicalReaction>
</comment>
<feature type="transmembrane region" description="Helical" evidence="26">
    <location>
        <begin position="189"/>
        <end position="207"/>
    </location>
</feature>
<dbReference type="InterPro" id="IPR011701">
    <property type="entry name" value="MFS"/>
</dbReference>
<evidence type="ECO:0000256" key="23">
    <source>
        <dbReference type="ARBA" id="ARBA00080244"/>
    </source>
</evidence>
<keyword evidence="13" id="KW-0458">Lysosome</keyword>
<feature type="transmembrane region" description="Helical" evidence="26">
    <location>
        <begin position="853"/>
        <end position="875"/>
    </location>
</feature>
<comment type="function">
    <text evidence="21">Receptor for CM101, a polysaccharide produced by group B Streptococcus with antipathoangiogenic properties.</text>
</comment>
<keyword evidence="7 26" id="KW-0812">Transmembrane</keyword>
<evidence type="ECO:0000256" key="16">
    <source>
        <dbReference type="ARBA" id="ARBA00050554"/>
    </source>
</evidence>
<feature type="transmembrane region" description="Helical" evidence="26">
    <location>
        <begin position="227"/>
        <end position="247"/>
    </location>
</feature>
<dbReference type="GO" id="GO:0030672">
    <property type="term" value="C:synaptic vesicle membrane"/>
    <property type="evidence" value="ECO:0007669"/>
    <property type="project" value="UniProtKB-SubCell"/>
</dbReference>
<dbReference type="PANTHER" id="PTHR11662:SF399">
    <property type="entry name" value="FI19708P1-RELATED"/>
    <property type="match status" value="1"/>
</dbReference>
<dbReference type="InterPro" id="IPR036259">
    <property type="entry name" value="MFS_trans_sf"/>
</dbReference>
<evidence type="ECO:0000256" key="10">
    <source>
        <dbReference type="ARBA" id="ARBA00023018"/>
    </source>
</evidence>
<dbReference type="InterPro" id="IPR050382">
    <property type="entry name" value="MFS_Na/Anion_cotransporter"/>
</dbReference>
<dbReference type="GO" id="GO:0006820">
    <property type="term" value="P:monoatomic anion transport"/>
    <property type="evidence" value="ECO:0007669"/>
    <property type="project" value="TreeGrafter"/>
</dbReference>
<feature type="transmembrane region" description="Helical" evidence="26">
    <location>
        <begin position="104"/>
        <end position="126"/>
    </location>
</feature>
<evidence type="ECO:0000256" key="12">
    <source>
        <dbReference type="ARBA" id="ARBA00023180"/>
    </source>
</evidence>
<dbReference type="CDD" id="cd17318">
    <property type="entry name" value="MFS_SLC17"/>
    <property type="match status" value="1"/>
</dbReference>
<comment type="catalytic activity">
    <reaction evidence="16">
        <text>L-aspartate(out) = L-aspartate(in)</text>
        <dbReference type="Rhea" id="RHEA:66332"/>
        <dbReference type="ChEBI" id="CHEBI:29991"/>
    </reaction>
    <physiologicalReaction direction="left-to-right" evidence="16">
        <dbReference type="Rhea" id="RHEA:66333"/>
    </physiologicalReaction>
</comment>
<comment type="catalytic activity">
    <reaction evidence="20">
        <text>D-glucuronate(out) + H(+)(out) = D-glucuronate(in) + H(+)(in)</text>
        <dbReference type="Rhea" id="RHEA:72591"/>
        <dbReference type="ChEBI" id="CHEBI:15378"/>
        <dbReference type="ChEBI" id="CHEBI:58720"/>
    </reaction>
    <physiologicalReaction direction="left-to-right" evidence="20">
        <dbReference type="Rhea" id="RHEA:72592"/>
    </physiologicalReaction>
</comment>
<evidence type="ECO:0000256" key="11">
    <source>
        <dbReference type="ARBA" id="ARBA00023136"/>
    </source>
</evidence>
<evidence type="ECO:0000256" key="3">
    <source>
        <dbReference type="ARBA" id="ARBA00004638"/>
    </source>
</evidence>
<dbReference type="Proteomes" id="UP000597762">
    <property type="component" value="Unassembled WGS sequence"/>
</dbReference>
<dbReference type="Gene3D" id="1.20.1250.20">
    <property type="entry name" value="MFS general substrate transporter like domains"/>
    <property type="match status" value="2"/>
</dbReference>
<keyword evidence="12" id="KW-0325">Glycoprotein</keyword>
<feature type="transmembrane region" description="Helical" evidence="26">
    <location>
        <begin position="938"/>
        <end position="960"/>
    </location>
</feature>
<feature type="transmembrane region" description="Helical" evidence="26">
    <location>
        <begin position="133"/>
        <end position="153"/>
    </location>
</feature>
<dbReference type="GO" id="GO:0016323">
    <property type="term" value="C:basolateral plasma membrane"/>
    <property type="evidence" value="ECO:0007669"/>
    <property type="project" value="UniProtKB-SubCell"/>
</dbReference>
<comment type="catalytic activity">
    <reaction evidence="19">
        <text>L-glutamate(out) = L-glutamate(in)</text>
        <dbReference type="Rhea" id="RHEA:66336"/>
        <dbReference type="ChEBI" id="CHEBI:29985"/>
    </reaction>
    <physiologicalReaction direction="left-to-right" evidence="19">
        <dbReference type="Rhea" id="RHEA:66337"/>
    </physiologicalReaction>
</comment>
<evidence type="ECO:0000256" key="4">
    <source>
        <dbReference type="ARBA" id="ARBA00004656"/>
    </source>
</evidence>
<evidence type="ECO:0000256" key="25">
    <source>
        <dbReference type="ARBA" id="ARBA00081925"/>
    </source>
</evidence>
<accession>A0A812DVY2</accession>
<feature type="transmembrane region" description="Helical" evidence="26">
    <location>
        <begin position="752"/>
        <end position="770"/>
    </location>
</feature>
<evidence type="ECO:0000256" key="7">
    <source>
        <dbReference type="ARBA" id="ARBA00022692"/>
    </source>
</evidence>
<evidence type="ECO:0000256" key="22">
    <source>
        <dbReference type="ARBA" id="ARBA00069713"/>
    </source>
</evidence>
<reference evidence="28" key="1">
    <citation type="submission" date="2021-01" db="EMBL/GenBank/DDBJ databases">
        <authorList>
            <person name="Li R."/>
            <person name="Bekaert M."/>
        </authorList>
    </citation>
    <scope>NUCLEOTIDE SEQUENCE</scope>
    <source>
        <strain evidence="28">Farmed</strain>
    </source>
</reference>
<evidence type="ECO:0000256" key="26">
    <source>
        <dbReference type="SAM" id="Phobius"/>
    </source>
</evidence>
<feature type="transmembrane region" description="Helical" evidence="26">
    <location>
        <begin position="806"/>
        <end position="827"/>
    </location>
</feature>
<dbReference type="GO" id="GO:0046942">
    <property type="term" value="P:carboxylic acid transport"/>
    <property type="evidence" value="ECO:0007669"/>
    <property type="project" value="UniProtKB-ARBA"/>
</dbReference>
<dbReference type="AlphaFoldDB" id="A0A812DVY2"/>
<dbReference type="GO" id="GO:0005765">
    <property type="term" value="C:lysosomal membrane"/>
    <property type="evidence" value="ECO:0007669"/>
    <property type="project" value="UniProtKB-SubCell"/>
</dbReference>
<dbReference type="EMBL" id="CAHIKZ030004248">
    <property type="protein sequence ID" value="CAE1309030.1"/>
    <property type="molecule type" value="Genomic_DNA"/>
</dbReference>
<comment type="catalytic activity">
    <reaction evidence="17">
        <text>N-acetylneuraminate(in) + H(+)(in) = N-acetylneuraminate(out) + H(+)(out)</text>
        <dbReference type="Rhea" id="RHEA:28987"/>
        <dbReference type="ChEBI" id="CHEBI:15378"/>
        <dbReference type="ChEBI" id="CHEBI:35418"/>
    </reaction>
    <physiologicalReaction direction="right-to-left" evidence="17">
        <dbReference type="Rhea" id="RHEA:28989"/>
    </physiologicalReaction>
</comment>
<keyword evidence="9 26" id="KW-1133">Transmembrane helix</keyword>
<dbReference type="OrthoDB" id="2985014at2759"/>
<evidence type="ECO:0000256" key="24">
    <source>
        <dbReference type="ARBA" id="ARBA00081195"/>
    </source>
</evidence>
<keyword evidence="14" id="KW-0968">Cytoplasmic vesicle</keyword>
<evidence type="ECO:0000256" key="8">
    <source>
        <dbReference type="ARBA" id="ARBA00022847"/>
    </source>
</evidence>
<feature type="transmembrane region" description="Helical" evidence="26">
    <location>
        <begin position="471"/>
        <end position="494"/>
    </location>
</feature>
<comment type="caution">
    <text evidence="28">The sequence shown here is derived from an EMBL/GenBank/DDBJ whole genome shotgun (WGS) entry which is preliminary data.</text>
</comment>
<feature type="transmembrane region" description="Helical" evidence="26">
    <location>
        <begin position="658"/>
        <end position="676"/>
    </location>
</feature>
<evidence type="ECO:0000256" key="1">
    <source>
        <dbReference type="ARBA" id="ARBA00004432"/>
    </source>
</evidence>
<keyword evidence="6" id="KW-1003">Cell membrane</keyword>
<keyword evidence="11 26" id="KW-0472">Membrane</keyword>
<evidence type="ECO:0000256" key="5">
    <source>
        <dbReference type="ARBA" id="ARBA00022448"/>
    </source>
</evidence>
<feature type="transmembrane region" description="Helical" evidence="26">
    <location>
        <begin position="159"/>
        <end position="177"/>
    </location>
</feature>
<dbReference type="PANTHER" id="PTHR11662">
    <property type="entry name" value="SOLUTE CARRIER FAMILY 17"/>
    <property type="match status" value="1"/>
</dbReference>
<evidence type="ECO:0000259" key="27">
    <source>
        <dbReference type="PROSITE" id="PS50850"/>
    </source>
</evidence>
<sequence>MLFIQDHILFFGQLNSHLLCLFFFSNMSRDLKKNNIFKENILEKAMANSKSNCRSNFQSLSFFPFLAFNLSLSFSLSLSLFPFLAFSLSLSFSLPSFQSLSLSFSLPSFQSLSLFLVLAFNLSLFFSFQSLSLFPFLAFCLSLFTFLAFSLSLSFSRPSFLSLSLFPFLAFSLSLSFSLPSFHFQSLSLFLSLSLFTLPSFQSLSLFPSQLSVSLSLFPFPAFSVSLSLFPFLAFSVSLSLFPFLAFSVSLFPFLAFSLSLFSLSAFNLSLFFPSQLSISLSFFPLSFQSLSLFPSQLSISLSFSLPSFQSLCLPLIAFNLSLSISLSPINSFQSLCLPLIAFNLSVSINSFQSLCLPLIAFNLSLSISLSPINSFQSLCLPLIAFNLSFSLSECSVSFSLSECSLSISLSLPLLAFSLSLSPITSFQSLSLPLLAFISLLPPPCLAFSLSPSSPCLAFSLSPSSLPLCSFHALSLPFNSFLSVSLFPLLAFYLSLSLPLLAFYLSLSLPLLAFYLPLSLPLLAFNLSLSPFTSFQSLPLPLQAFTFFPFPRFLSEIYGIPARYVLAIVAFFGFINVYALRVNLSVAIVTMTNLTDNQLSSNNSECPVNNNTAASKHTGEFNWSSTEVGLILGAFFYGYICTQLIGGWLAAHIGGKLLLGYGILWTSLLTLLSPLATRGGFMTLFAVRLLEGLGEGVTFPAMHAIWGKWAPQMERSKLVTFTYSGSHMGTVLSLPISGALANSDFLGGWPSIFYVFGSLGVIWFFAWMMLTASSPAEHPRISEAERNYIEQSVGPNRRLKTPWRSIFTSMPVWAICVAHCCYNWSFYMMLTSLPLYMKTILQFDISQNSQLSAIPYVFLWLLMSISGILADFLRSNGYLTTTVTRKIMNTSGMLIPAVLMVTIKYVNCSQSGALTLVILAVAFSAFSQAGYNVNHLDIAPNFAGILMGISNTIATIPGFLAPYVVGVLTDTENVRAGWQSVFYISASINLFGAIFFAIFASGEQQIWAVVNDEEEESLLNSSDQN</sequence>
<feature type="domain" description="Major facilitator superfamily (MFS) profile" evidence="27">
    <location>
        <begin position="565"/>
        <end position="1004"/>
    </location>
</feature>
<evidence type="ECO:0000256" key="18">
    <source>
        <dbReference type="ARBA" id="ARBA00051403"/>
    </source>
</evidence>
<keyword evidence="8" id="KW-0769">Symport</keyword>
<feature type="transmembrane region" description="Helical" evidence="26">
    <location>
        <begin position="562"/>
        <end position="580"/>
    </location>
</feature>
<dbReference type="FunFam" id="1.20.1250.20:FF:000003">
    <property type="entry name" value="Solute carrier family 17 member 3"/>
    <property type="match status" value="1"/>
</dbReference>
<evidence type="ECO:0000256" key="13">
    <source>
        <dbReference type="ARBA" id="ARBA00023228"/>
    </source>
</evidence>
<dbReference type="PROSITE" id="PS50850">
    <property type="entry name" value="MFS"/>
    <property type="match status" value="1"/>
</dbReference>
<evidence type="ECO:0000256" key="21">
    <source>
        <dbReference type="ARBA" id="ARBA00056891"/>
    </source>
</evidence>
<dbReference type="GO" id="GO:0015293">
    <property type="term" value="F:symporter activity"/>
    <property type="evidence" value="ECO:0007669"/>
    <property type="project" value="UniProtKB-KW"/>
</dbReference>
<gene>
    <name evidence="28" type="ORF">SPHA_60819</name>
</gene>
<feature type="transmembrane region" description="Helical" evidence="26">
    <location>
        <begin position="912"/>
        <end position="931"/>
    </location>
</feature>
<feature type="transmembrane region" description="Helical" evidence="26">
    <location>
        <begin position="628"/>
        <end position="651"/>
    </location>
</feature>
<keyword evidence="10" id="KW-0770">Synapse</keyword>
<dbReference type="SUPFAM" id="SSF103473">
    <property type="entry name" value="MFS general substrate transporter"/>
    <property type="match status" value="1"/>
</dbReference>
<dbReference type="Pfam" id="PF07690">
    <property type="entry name" value="MFS_1"/>
    <property type="match status" value="1"/>
</dbReference>
<evidence type="ECO:0000256" key="6">
    <source>
        <dbReference type="ARBA" id="ARBA00022475"/>
    </source>
</evidence>
<feature type="transmembrane region" description="Helical" evidence="26">
    <location>
        <begin position="60"/>
        <end position="84"/>
    </location>
</feature>
<keyword evidence="29" id="KW-1185">Reference proteome</keyword>
<feature type="transmembrane region" description="Helical" evidence="26">
    <location>
        <begin position="6"/>
        <end position="24"/>
    </location>
</feature>
<evidence type="ECO:0000256" key="9">
    <source>
        <dbReference type="ARBA" id="ARBA00022989"/>
    </source>
</evidence>
<feature type="transmembrane region" description="Helical" evidence="26">
    <location>
        <begin position="254"/>
        <end position="273"/>
    </location>
</feature>
<evidence type="ECO:0000313" key="29">
    <source>
        <dbReference type="Proteomes" id="UP000597762"/>
    </source>
</evidence>
<evidence type="ECO:0000256" key="15">
    <source>
        <dbReference type="ARBA" id="ARBA00050101"/>
    </source>
</evidence>
<evidence type="ECO:0000256" key="17">
    <source>
        <dbReference type="ARBA" id="ARBA00050625"/>
    </source>
</evidence>
<name>A0A812DVY2_ACAPH</name>
<keyword evidence="5" id="KW-0813">Transport</keyword>
<dbReference type="FunFam" id="1.20.1250.20:FF:000067">
    <property type="entry name" value="sialin isoform X2"/>
    <property type="match status" value="1"/>
</dbReference>
<feature type="transmembrane region" description="Helical" evidence="26">
    <location>
        <begin position="718"/>
        <end position="740"/>
    </location>
</feature>